<dbReference type="PANTHER" id="PTHR24123">
    <property type="entry name" value="ANKYRIN REPEAT-CONTAINING"/>
    <property type="match status" value="1"/>
</dbReference>
<feature type="repeat" description="ANK" evidence="3">
    <location>
        <begin position="298"/>
        <end position="330"/>
    </location>
</feature>
<dbReference type="Pfam" id="PF13857">
    <property type="entry name" value="Ank_5"/>
    <property type="match status" value="1"/>
</dbReference>
<dbReference type="InterPro" id="IPR002110">
    <property type="entry name" value="Ankyrin_rpt"/>
</dbReference>
<feature type="repeat" description="ANK" evidence="3">
    <location>
        <begin position="225"/>
        <end position="257"/>
    </location>
</feature>
<keyword evidence="5" id="KW-1185">Reference proteome</keyword>
<dbReference type="PRINTS" id="PR01415">
    <property type="entry name" value="ANKYRIN"/>
</dbReference>
<accession>A0ABD2XK81</accession>
<evidence type="ECO:0000256" key="3">
    <source>
        <dbReference type="PROSITE-ProRule" id="PRU00023"/>
    </source>
</evidence>
<dbReference type="EMBL" id="JBJJXI010000020">
    <property type="protein sequence ID" value="KAL3405579.1"/>
    <property type="molecule type" value="Genomic_DNA"/>
</dbReference>
<feature type="repeat" description="ANK" evidence="3">
    <location>
        <begin position="372"/>
        <end position="404"/>
    </location>
</feature>
<comment type="caution">
    <text evidence="4">The sequence shown here is derived from an EMBL/GenBank/DDBJ whole genome shotgun (WGS) entry which is preliminary data.</text>
</comment>
<dbReference type="PROSITE" id="PS50088">
    <property type="entry name" value="ANK_REPEAT"/>
    <property type="match status" value="6"/>
</dbReference>
<proteinExistence type="predicted"/>
<keyword evidence="2 3" id="KW-0040">ANK repeat</keyword>
<dbReference type="InterPro" id="IPR051165">
    <property type="entry name" value="Multifunctional_ANK_Repeat"/>
</dbReference>
<reference evidence="4 5" key="1">
    <citation type="journal article" date="2024" name="bioRxiv">
        <title>A reference genome for Trichogramma kaykai: A tiny desert-dwelling parasitoid wasp with competing sex-ratio distorters.</title>
        <authorList>
            <person name="Culotta J."/>
            <person name="Lindsey A.R."/>
        </authorList>
    </citation>
    <scope>NUCLEOTIDE SEQUENCE [LARGE SCALE GENOMIC DNA]</scope>
    <source>
        <strain evidence="4 5">KSX58</strain>
    </source>
</reference>
<gene>
    <name evidence="4" type="ORF">TKK_001958</name>
</gene>
<dbReference type="InterPro" id="IPR036770">
    <property type="entry name" value="Ankyrin_rpt-contain_sf"/>
</dbReference>
<dbReference type="SUPFAM" id="SSF48403">
    <property type="entry name" value="Ankyrin repeat"/>
    <property type="match status" value="2"/>
</dbReference>
<sequence length="763" mass="87673">MIHSERRAFLRIFYDLIRDWKGQLPDLRESLRPEEIDWLLEESTKNHSDHDSFRRGMSLVTFVARTGYKDEPELDKDGRPLLRRTTPVHLAARKCLVDYIRELFKVYNRFDVNYTEEDGLTHFHVACASGCDDVVEKFLEAGQNPNCVWPKTGNSLLNWALTRNKKGLARLLLLKGADPNLANADGSTALHIISSYACSSEEWVNLLDLIFRNRQTLQVDARDKKGRTPLQLALHRGNVEVAKWLLRGGADFNLADTDGFTPLHTIIRLGHSDEWTRLFLRIKDNQHQTLQVDALDKEGNTALHLALRERRKRLAVSLLRRGANPNSVSGDGSTALHIMCQKNNDDVAWVYSFFKICDENNQTVRIDVRDKEGNTALHLALSNGCRTIAELLLTRGANPNLVTGDGSTALHIICEKYKDDFDWANFFFEICDENNQTVRIDAKDKLGRTPLQLALTGGCRRMAELLLKRGADPNLADPEGSTPLHIICQVIRYDANEFVKVFFEINRERNQVVRVDAWDILGQTPIQWAVSNLMPNTVDFLLNNGADLSSFVFPDENYFGIIYKLKGVSRYRSVLKLELMSGALMIVESLEEKGYDLNRSDALKIMKFFKSMEQEDVNLEENWYHEESSFAYLAKETMINSSLSLYDLIRLRPEEAAKRVTAKDCCSRDIWPPLAPRDENFLFFHLRERISRGFFRSWALVWFMELTRYKLPLECCELIIDESFTNKELCNICLAADKHHEESEKTIKDLKNCNNKRQRIGSI</sequence>
<dbReference type="PANTHER" id="PTHR24123:SF33">
    <property type="entry name" value="PROTEIN HOS4"/>
    <property type="match status" value="1"/>
</dbReference>
<evidence type="ECO:0000313" key="5">
    <source>
        <dbReference type="Proteomes" id="UP001627154"/>
    </source>
</evidence>
<organism evidence="4 5">
    <name type="scientific">Trichogramma kaykai</name>
    <dbReference type="NCBI Taxonomy" id="54128"/>
    <lineage>
        <taxon>Eukaryota</taxon>
        <taxon>Metazoa</taxon>
        <taxon>Ecdysozoa</taxon>
        <taxon>Arthropoda</taxon>
        <taxon>Hexapoda</taxon>
        <taxon>Insecta</taxon>
        <taxon>Pterygota</taxon>
        <taxon>Neoptera</taxon>
        <taxon>Endopterygota</taxon>
        <taxon>Hymenoptera</taxon>
        <taxon>Apocrita</taxon>
        <taxon>Proctotrupomorpha</taxon>
        <taxon>Chalcidoidea</taxon>
        <taxon>Trichogrammatidae</taxon>
        <taxon>Trichogramma</taxon>
    </lineage>
</organism>
<dbReference type="PROSITE" id="PS50297">
    <property type="entry name" value="ANK_REP_REGION"/>
    <property type="match status" value="5"/>
</dbReference>
<dbReference type="Gene3D" id="1.25.40.20">
    <property type="entry name" value="Ankyrin repeat-containing domain"/>
    <property type="match status" value="4"/>
</dbReference>
<feature type="repeat" description="ANK" evidence="3">
    <location>
        <begin position="521"/>
        <end position="549"/>
    </location>
</feature>
<evidence type="ECO:0000256" key="2">
    <source>
        <dbReference type="ARBA" id="ARBA00023043"/>
    </source>
</evidence>
<dbReference type="Proteomes" id="UP001627154">
    <property type="component" value="Unassembled WGS sequence"/>
</dbReference>
<protein>
    <submittedName>
        <fullName evidence="4">Uncharacterized protein</fullName>
    </submittedName>
</protein>
<keyword evidence="1" id="KW-0677">Repeat</keyword>
<evidence type="ECO:0000313" key="4">
    <source>
        <dbReference type="EMBL" id="KAL3405579.1"/>
    </source>
</evidence>
<feature type="repeat" description="ANK" evidence="3">
    <location>
        <begin position="152"/>
        <end position="184"/>
    </location>
</feature>
<evidence type="ECO:0000256" key="1">
    <source>
        <dbReference type="ARBA" id="ARBA00022737"/>
    </source>
</evidence>
<dbReference type="SMART" id="SM00248">
    <property type="entry name" value="ANK"/>
    <property type="match status" value="13"/>
</dbReference>
<dbReference type="Pfam" id="PF12796">
    <property type="entry name" value="Ank_2"/>
    <property type="match status" value="3"/>
</dbReference>
<dbReference type="AlphaFoldDB" id="A0ABD2XK81"/>
<name>A0ABD2XK81_9HYME</name>
<feature type="repeat" description="ANK" evidence="3">
    <location>
        <begin position="446"/>
        <end position="478"/>
    </location>
</feature>